<feature type="transmembrane region" description="Helical" evidence="6">
    <location>
        <begin position="190"/>
        <end position="207"/>
    </location>
</feature>
<sequence>MSAFLARILRRKQFEANPLDTSLRRCLSTFDITMIGVGQTMGAGIYVLTGTVIRNIAGPSVPLSFLLAGIAAFLSALCYAEFGSRFPKAGSAYSYAYIGCGEVWAFVIGWNVILENMLSAAVVARALSGYLNVLFGGWIKQTTMKYLGSIDYNLFADYIDVFAFLIALGMCILMMIGAKGSTTFNSFNTVINVAMLAIVAGIGFYYADLGNWTGTTPDGSSKFFPYGITGTLAGASACFFSFIGFDGLATAGEEAKNPIRSLPRATFYCMATVTLAYILVSGSLSLMVPYTEVDPDAAFVVAFKQKGSTVAVVAVTIGAISGMMGSMFGSLFALPRCVYAMAQDGLLFSFLGTVNGRTKVPVNAIIVFGLITAVMAALFNVETLVDFLSLGTIMAYSMVAVCVMLLRYRDLEEREQLRFKVPAALATKFSIPWAITITVAGFAVADICLISGLWEQMFGKILAIFAIALALLSILWIALHRQNPEGLAFKVPLVPLIPGLSLFLNTLMMVNLNGLAWVRFGIWMILGLAIYFAYGLRHSKERPSNKVNEQEIEIKEFERE</sequence>
<dbReference type="AlphaFoldDB" id="A0AA36D3K8"/>
<keyword evidence="3 6" id="KW-0812">Transmembrane</keyword>
<feature type="transmembrane region" description="Helical" evidence="6">
    <location>
        <begin position="310"/>
        <end position="339"/>
    </location>
</feature>
<dbReference type="InterPro" id="IPR029485">
    <property type="entry name" value="CAT_C"/>
</dbReference>
<dbReference type="EMBL" id="CATQJA010002659">
    <property type="protein sequence ID" value="CAJ0580071.1"/>
    <property type="molecule type" value="Genomic_DNA"/>
</dbReference>
<feature type="transmembrane region" description="Helical" evidence="6">
    <location>
        <begin position="516"/>
        <end position="536"/>
    </location>
</feature>
<feature type="transmembrane region" description="Helical" evidence="6">
    <location>
        <begin position="360"/>
        <end position="381"/>
    </location>
</feature>
<gene>
    <name evidence="8" type="ORF">MSPICULIGERA_LOCUS18274</name>
</gene>
<feature type="transmembrane region" description="Helical" evidence="6">
    <location>
        <begin position="159"/>
        <end position="178"/>
    </location>
</feature>
<evidence type="ECO:0000259" key="7">
    <source>
        <dbReference type="Pfam" id="PF13906"/>
    </source>
</evidence>
<dbReference type="InterPro" id="IPR002293">
    <property type="entry name" value="AA/rel_permease1"/>
</dbReference>
<dbReference type="PIRSF" id="PIRSF006060">
    <property type="entry name" value="AA_transporter"/>
    <property type="match status" value="1"/>
</dbReference>
<evidence type="ECO:0000256" key="2">
    <source>
        <dbReference type="ARBA" id="ARBA00022448"/>
    </source>
</evidence>
<proteinExistence type="predicted"/>
<feature type="non-terminal residue" evidence="8">
    <location>
        <position position="560"/>
    </location>
</feature>
<feature type="transmembrane region" description="Helical" evidence="6">
    <location>
        <begin position="460"/>
        <end position="479"/>
    </location>
</feature>
<dbReference type="Proteomes" id="UP001177023">
    <property type="component" value="Unassembled WGS sequence"/>
</dbReference>
<dbReference type="PANTHER" id="PTHR43243">
    <property type="entry name" value="INNER MEMBRANE TRANSPORTER YGJI-RELATED"/>
    <property type="match status" value="1"/>
</dbReference>
<feature type="transmembrane region" description="Helical" evidence="6">
    <location>
        <begin position="387"/>
        <end position="408"/>
    </location>
</feature>
<feature type="domain" description="Cationic amino acid transporter C-terminal" evidence="7">
    <location>
        <begin position="489"/>
        <end position="539"/>
    </location>
</feature>
<organism evidence="8 9">
    <name type="scientific">Mesorhabditis spiculigera</name>
    <dbReference type="NCBI Taxonomy" id="96644"/>
    <lineage>
        <taxon>Eukaryota</taxon>
        <taxon>Metazoa</taxon>
        <taxon>Ecdysozoa</taxon>
        <taxon>Nematoda</taxon>
        <taxon>Chromadorea</taxon>
        <taxon>Rhabditida</taxon>
        <taxon>Rhabditina</taxon>
        <taxon>Rhabditomorpha</taxon>
        <taxon>Rhabditoidea</taxon>
        <taxon>Rhabditidae</taxon>
        <taxon>Mesorhabditinae</taxon>
        <taxon>Mesorhabditis</taxon>
    </lineage>
</organism>
<feature type="transmembrane region" description="Helical" evidence="6">
    <location>
        <begin position="223"/>
        <end position="245"/>
    </location>
</feature>
<dbReference type="Gene3D" id="1.20.1740.10">
    <property type="entry name" value="Amino acid/polyamine transporter I"/>
    <property type="match status" value="1"/>
</dbReference>
<keyword evidence="9" id="KW-1185">Reference proteome</keyword>
<dbReference type="Pfam" id="PF13906">
    <property type="entry name" value="AA_permease_C"/>
    <property type="match status" value="1"/>
</dbReference>
<accession>A0AA36D3K8</accession>
<evidence type="ECO:0000313" key="9">
    <source>
        <dbReference type="Proteomes" id="UP001177023"/>
    </source>
</evidence>
<evidence type="ECO:0000256" key="1">
    <source>
        <dbReference type="ARBA" id="ARBA00004141"/>
    </source>
</evidence>
<feature type="transmembrane region" description="Helical" evidence="6">
    <location>
        <begin position="491"/>
        <end position="510"/>
    </location>
</feature>
<keyword evidence="4 6" id="KW-1133">Transmembrane helix</keyword>
<dbReference type="Pfam" id="PF13520">
    <property type="entry name" value="AA_permease_2"/>
    <property type="match status" value="1"/>
</dbReference>
<dbReference type="GO" id="GO:0015171">
    <property type="term" value="F:amino acid transmembrane transporter activity"/>
    <property type="evidence" value="ECO:0007669"/>
    <property type="project" value="TreeGrafter"/>
</dbReference>
<comment type="caution">
    <text evidence="8">The sequence shown here is derived from an EMBL/GenBank/DDBJ whole genome shotgun (WGS) entry which is preliminary data.</text>
</comment>
<protein>
    <recommendedName>
        <fullName evidence="7">Cationic amino acid transporter C-terminal domain-containing protein</fullName>
    </recommendedName>
</protein>
<evidence type="ECO:0000313" key="8">
    <source>
        <dbReference type="EMBL" id="CAJ0580071.1"/>
    </source>
</evidence>
<feature type="transmembrane region" description="Helical" evidence="6">
    <location>
        <begin position="429"/>
        <end position="454"/>
    </location>
</feature>
<reference evidence="8" key="1">
    <citation type="submission" date="2023-06" db="EMBL/GenBank/DDBJ databases">
        <authorList>
            <person name="Delattre M."/>
        </authorList>
    </citation>
    <scope>NUCLEOTIDE SEQUENCE</scope>
    <source>
        <strain evidence="8">AF72</strain>
    </source>
</reference>
<feature type="transmembrane region" description="Helical" evidence="6">
    <location>
        <begin position="120"/>
        <end position="139"/>
    </location>
</feature>
<dbReference type="GO" id="GO:0005886">
    <property type="term" value="C:plasma membrane"/>
    <property type="evidence" value="ECO:0007669"/>
    <property type="project" value="TreeGrafter"/>
</dbReference>
<keyword evidence="2" id="KW-0813">Transport</keyword>
<evidence type="ECO:0000256" key="6">
    <source>
        <dbReference type="SAM" id="Phobius"/>
    </source>
</evidence>
<name>A0AA36D3K8_9BILA</name>
<evidence type="ECO:0000256" key="3">
    <source>
        <dbReference type="ARBA" id="ARBA00022692"/>
    </source>
</evidence>
<dbReference type="FunFam" id="1.20.1740.10:FF:000010">
    <property type="entry name" value="probable cationic amino acid transporter"/>
    <property type="match status" value="1"/>
</dbReference>
<comment type="subcellular location">
    <subcellularLocation>
        <location evidence="1">Membrane</location>
        <topology evidence="1">Multi-pass membrane protein</topology>
    </subcellularLocation>
</comment>
<dbReference type="PANTHER" id="PTHR43243:SF4">
    <property type="entry name" value="CATIONIC AMINO ACID TRANSPORTER 4"/>
    <property type="match status" value="1"/>
</dbReference>
<evidence type="ECO:0000256" key="5">
    <source>
        <dbReference type="ARBA" id="ARBA00023136"/>
    </source>
</evidence>
<evidence type="ECO:0000256" key="4">
    <source>
        <dbReference type="ARBA" id="ARBA00022989"/>
    </source>
</evidence>
<keyword evidence="5 6" id="KW-0472">Membrane</keyword>
<feature type="transmembrane region" description="Helical" evidence="6">
    <location>
        <begin position="63"/>
        <end position="82"/>
    </location>
</feature>
<feature type="transmembrane region" description="Helical" evidence="6">
    <location>
        <begin position="265"/>
        <end position="290"/>
    </location>
</feature>
<feature type="transmembrane region" description="Helical" evidence="6">
    <location>
        <begin position="94"/>
        <end position="113"/>
    </location>
</feature>